<dbReference type="AlphaFoldDB" id="A0ABD3CQA8"/>
<dbReference type="Proteomes" id="UP001632038">
    <property type="component" value="Unassembled WGS sequence"/>
</dbReference>
<protein>
    <submittedName>
        <fullName evidence="1">Uncharacterized protein</fullName>
    </submittedName>
</protein>
<keyword evidence="2" id="KW-1185">Reference proteome</keyword>
<proteinExistence type="predicted"/>
<evidence type="ECO:0000313" key="1">
    <source>
        <dbReference type="EMBL" id="KAL3631516.1"/>
    </source>
</evidence>
<name>A0ABD3CQA8_9LAMI</name>
<evidence type="ECO:0000313" key="2">
    <source>
        <dbReference type="Proteomes" id="UP001632038"/>
    </source>
</evidence>
<organism evidence="1 2">
    <name type="scientific">Castilleja foliolosa</name>
    <dbReference type="NCBI Taxonomy" id="1961234"/>
    <lineage>
        <taxon>Eukaryota</taxon>
        <taxon>Viridiplantae</taxon>
        <taxon>Streptophyta</taxon>
        <taxon>Embryophyta</taxon>
        <taxon>Tracheophyta</taxon>
        <taxon>Spermatophyta</taxon>
        <taxon>Magnoliopsida</taxon>
        <taxon>eudicotyledons</taxon>
        <taxon>Gunneridae</taxon>
        <taxon>Pentapetalae</taxon>
        <taxon>asterids</taxon>
        <taxon>lamiids</taxon>
        <taxon>Lamiales</taxon>
        <taxon>Orobanchaceae</taxon>
        <taxon>Pedicularideae</taxon>
        <taxon>Castillejinae</taxon>
        <taxon>Castilleja</taxon>
    </lineage>
</organism>
<sequence>MGPIFWADSAELGLSPCFAGPFEGSALGIAGFSPTGVGPDAGDGFFDRFTVVAQLDSSDRGREVDGLFPRRLGGDGERRLERRRVVVSRGRGDREQRARRLVIGEASVRRGTSSAVAGASGRRLTLAAAAKCKFSSSSPFSEVLPAVSAEATPPFFPWNFGLDLNQSGYPISS</sequence>
<gene>
    <name evidence="1" type="ORF">CASFOL_024500</name>
</gene>
<reference evidence="2" key="1">
    <citation type="journal article" date="2024" name="IScience">
        <title>Strigolactones Initiate the Formation of Haustorium-like Structures in Castilleja.</title>
        <authorList>
            <person name="Buerger M."/>
            <person name="Peterson D."/>
            <person name="Chory J."/>
        </authorList>
    </citation>
    <scope>NUCLEOTIDE SEQUENCE [LARGE SCALE GENOMIC DNA]</scope>
</reference>
<accession>A0ABD3CQA8</accession>
<comment type="caution">
    <text evidence="1">The sequence shown here is derived from an EMBL/GenBank/DDBJ whole genome shotgun (WGS) entry which is preliminary data.</text>
</comment>
<dbReference type="EMBL" id="JAVIJP010000032">
    <property type="protein sequence ID" value="KAL3631516.1"/>
    <property type="molecule type" value="Genomic_DNA"/>
</dbReference>